<dbReference type="NCBIfam" id="NF006679">
    <property type="entry name" value="PRK09228.1"/>
    <property type="match status" value="1"/>
</dbReference>
<feature type="domain" description="Aminodeoxyfutalosine deaminase/Imidazolonepropionase-like composite" evidence="10">
    <location>
        <begin position="72"/>
        <end position="94"/>
    </location>
</feature>
<evidence type="ECO:0000256" key="7">
    <source>
        <dbReference type="NCBIfam" id="TIGR02967"/>
    </source>
</evidence>
<keyword evidence="12" id="KW-1185">Reference proteome</keyword>
<dbReference type="InterPro" id="IPR014311">
    <property type="entry name" value="Guanine_deaminase"/>
</dbReference>
<comment type="pathway">
    <text evidence="1 8">Purine metabolism; guanine degradation; xanthine from guanine: step 1/1.</text>
</comment>
<dbReference type="InterPro" id="IPR032466">
    <property type="entry name" value="Metal_Hydrolase"/>
</dbReference>
<name>A0ABW3QUV7_9PSEU</name>
<evidence type="ECO:0000259" key="10">
    <source>
        <dbReference type="Pfam" id="PF22039"/>
    </source>
</evidence>
<evidence type="ECO:0000256" key="5">
    <source>
        <dbReference type="ARBA" id="ARBA00022801"/>
    </source>
</evidence>
<dbReference type="NCBIfam" id="TIGR02967">
    <property type="entry name" value="guan_deamin"/>
    <property type="match status" value="1"/>
</dbReference>
<dbReference type="InterPro" id="IPR011059">
    <property type="entry name" value="Metal-dep_hydrolase_composite"/>
</dbReference>
<comment type="function">
    <text evidence="8">Catalyzes the hydrolytic deamination of guanine, producing xanthine and ammonia.</text>
</comment>
<dbReference type="PANTHER" id="PTHR11271:SF6">
    <property type="entry name" value="GUANINE DEAMINASE"/>
    <property type="match status" value="1"/>
</dbReference>
<evidence type="ECO:0000259" key="9">
    <source>
        <dbReference type="Pfam" id="PF01979"/>
    </source>
</evidence>
<dbReference type="PANTHER" id="PTHR11271">
    <property type="entry name" value="GUANINE DEAMINASE"/>
    <property type="match status" value="1"/>
</dbReference>
<dbReference type="InterPro" id="IPR054418">
    <property type="entry name" value="MQNX/HUTI_composite_N"/>
</dbReference>
<dbReference type="Gene3D" id="2.30.40.10">
    <property type="entry name" value="Urease, subunit C, domain 1"/>
    <property type="match status" value="1"/>
</dbReference>
<proteinExistence type="inferred from homology"/>
<evidence type="ECO:0000256" key="6">
    <source>
        <dbReference type="ARBA" id="ARBA00022833"/>
    </source>
</evidence>
<dbReference type="Pfam" id="PF22039">
    <property type="entry name" value="HUTI_composite_bact"/>
    <property type="match status" value="1"/>
</dbReference>
<dbReference type="PROSITE" id="PS51318">
    <property type="entry name" value="TAT"/>
    <property type="match status" value="1"/>
</dbReference>
<evidence type="ECO:0000256" key="8">
    <source>
        <dbReference type="RuleBase" id="RU366009"/>
    </source>
</evidence>
<dbReference type="InterPro" id="IPR006680">
    <property type="entry name" value="Amidohydro-rel"/>
</dbReference>
<comment type="catalytic activity">
    <reaction evidence="8">
        <text>guanine + H2O + H(+) = xanthine + NH4(+)</text>
        <dbReference type="Rhea" id="RHEA:14665"/>
        <dbReference type="ChEBI" id="CHEBI:15377"/>
        <dbReference type="ChEBI" id="CHEBI:15378"/>
        <dbReference type="ChEBI" id="CHEBI:16235"/>
        <dbReference type="ChEBI" id="CHEBI:17712"/>
        <dbReference type="ChEBI" id="CHEBI:28938"/>
        <dbReference type="EC" id="3.5.4.3"/>
    </reaction>
</comment>
<dbReference type="GO" id="GO:0008892">
    <property type="term" value="F:guanine deaminase activity"/>
    <property type="evidence" value="ECO:0007669"/>
    <property type="project" value="UniProtKB-EC"/>
</dbReference>
<dbReference type="InterPro" id="IPR006311">
    <property type="entry name" value="TAT_signal"/>
</dbReference>
<comment type="caution">
    <text evidence="11">The sequence shown here is derived from an EMBL/GenBank/DDBJ whole genome shotgun (WGS) entry which is preliminary data.</text>
</comment>
<dbReference type="InterPro" id="IPR051607">
    <property type="entry name" value="Metallo-dep_hydrolases"/>
</dbReference>
<dbReference type="Gene3D" id="3.20.20.140">
    <property type="entry name" value="Metal-dependent hydrolases"/>
    <property type="match status" value="1"/>
</dbReference>
<reference evidence="12" key="1">
    <citation type="journal article" date="2019" name="Int. J. Syst. Evol. Microbiol.">
        <title>The Global Catalogue of Microorganisms (GCM) 10K type strain sequencing project: providing services to taxonomists for standard genome sequencing and annotation.</title>
        <authorList>
            <consortium name="The Broad Institute Genomics Platform"/>
            <consortium name="The Broad Institute Genome Sequencing Center for Infectious Disease"/>
            <person name="Wu L."/>
            <person name="Ma J."/>
        </authorList>
    </citation>
    <scope>NUCLEOTIDE SEQUENCE [LARGE SCALE GENOMIC DNA]</scope>
    <source>
        <strain evidence="12">CCUG 60214</strain>
    </source>
</reference>
<protein>
    <recommendedName>
        <fullName evidence="3 7">Guanine deaminase</fullName>
        <shortName evidence="8">Guanase</shortName>
        <ecNumber evidence="3 7">3.5.4.3</ecNumber>
    </recommendedName>
    <alternativeName>
        <fullName evidence="8">Guanine aminohydrolase</fullName>
    </alternativeName>
</protein>
<evidence type="ECO:0000256" key="3">
    <source>
        <dbReference type="ARBA" id="ARBA00012781"/>
    </source>
</evidence>
<comment type="similarity">
    <text evidence="2 8">Belongs to the metallo-dependent hydrolases superfamily. ATZ/TRZ family.</text>
</comment>
<dbReference type="SUPFAM" id="SSF51556">
    <property type="entry name" value="Metallo-dependent hydrolases"/>
    <property type="match status" value="1"/>
</dbReference>
<dbReference type="Pfam" id="PF01979">
    <property type="entry name" value="Amidohydro_1"/>
    <property type="match status" value="1"/>
</dbReference>
<dbReference type="EMBL" id="JBHTLK010000066">
    <property type="protein sequence ID" value="MFD1148486.1"/>
    <property type="molecule type" value="Genomic_DNA"/>
</dbReference>
<accession>A0ABW3QUV7</accession>
<keyword evidence="4 8" id="KW-0479">Metal-binding</keyword>
<sequence length="482" mass="52856">MDGVEPRGPMWNRRNFLASLGVLATPTVLTSPAHAEPTGGKGRTLVLGCVLHFLDDPGDAAENGPWELFERGALVVEDGHVAWVGDRDALPPRHRGGVVVDYGDRLVVPGFVDCHVHYSQVDVIASYGRQLLDWLQTYVFPVESQFGDANHARKIAGFFLDRLLACGTTTASVFPTVHTESVDAFCAEARRRELRMLCGKVLMDREPFAPPFLRDPDVDTARAQTLELVDRWHGVGRLGYSLTPRFAPSSTEAMLRMVGELRAQRPDLWLQTHLAENTAEVKLVHELFGGRSYLDVYDRHGLLGPRSLYAHCIYIDDQDRARLAETGSAIAFCPTSNLFLGSGLFDLHHARAAGVAVGLGTDIGAGTSYSILQTLNEAYKALALQGQPLSGHRGFYLATLGGAQALDLTDRIGNFSPGKEADFVVLDWNATPELARRTRVAKTFTERLFALMTLGDDRAVHATHVLGRRHHSTHTIPIPAGR</sequence>
<keyword evidence="6 8" id="KW-0862">Zinc</keyword>
<evidence type="ECO:0000256" key="2">
    <source>
        <dbReference type="ARBA" id="ARBA00006745"/>
    </source>
</evidence>
<evidence type="ECO:0000313" key="12">
    <source>
        <dbReference type="Proteomes" id="UP001597168"/>
    </source>
</evidence>
<comment type="cofactor">
    <cofactor evidence="8">
        <name>Zn(2+)</name>
        <dbReference type="ChEBI" id="CHEBI:29105"/>
    </cofactor>
    <text evidence="8">Binds 1 zinc ion per subunit.</text>
</comment>
<organism evidence="11 12">
    <name type="scientific">Saccharothrix hoggarensis</name>
    <dbReference type="NCBI Taxonomy" id="913853"/>
    <lineage>
        <taxon>Bacteria</taxon>
        <taxon>Bacillati</taxon>
        <taxon>Actinomycetota</taxon>
        <taxon>Actinomycetes</taxon>
        <taxon>Pseudonocardiales</taxon>
        <taxon>Pseudonocardiaceae</taxon>
        <taxon>Saccharothrix</taxon>
    </lineage>
</organism>
<keyword evidence="5 8" id="KW-0378">Hydrolase</keyword>
<evidence type="ECO:0000256" key="1">
    <source>
        <dbReference type="ARBA" id="ARBA00004984"/>
    </source>
</evidence>
<dbReference type="Proteomes" id="UP001597168">
    <property type="component" value="Unassembled WGS sequence"/>
</dbReference>
<evidence type="ECO:0000313" key="11">
    <source>
        <dbReference type="EMBL" id="MFD1148486.1"/>
    </source>
</evidence>
<dbReference type="SUPFAM" id="SSF51338">
    <property type="entry name" value="Composite domain of metallo-dependent hydrolases"/>
    <property type="match status" value="1"/>
</dbReference>
<dbReference type="RefSeq" id="WP_380723911.1">
    <property type="nucleotide sequence ID" value="NZ_JBHTLK010000066.1"/>
</dbReference>
<feature type="domain" description="Amidohydrolase-related" evidence="9">
    <location>
        <begin position="106"/>
        <end position="467"/>
    </location>
</feature>
<evidence type="ECO:0000256" key="4">
    <source>
        <dbReference type="ARBA" id="ARBA00022723"/>
    </source>
</evidence>
<dbReference type="EC" id="3.5.4.3" evidence="3 7"/>
<gene>
    <name evidence="11" type="primary">guaD</name>
    <name evidence="11" type="ORF">ACFQ3T_15245</name>
</gene>